<reference evidence="1 2" key="1">
    <citation type="submission" date="2013-12" db="EMBL/GenBank/DDBJ databases">
        <title>Ecological redundancy of diverse viral populations within a natural community.</title>
        <authorList>
            <person name="Gregory A.C."/>
            <person name="LaButti K."/>
            <person name="Copeland A."/>
            <person name="Woyke T."/>
            <person name="Sullivan M.B."/>
        </authorList>
    </citation>
    <scope>NUCLEOTIDE SEQUENCE [LARGE SCALE GENOMIC DNA]</scope>
    <source>
        <strain evidence="1">Syn7803C7</strain>
    </source>
</reference>
<gene>
    <name evidence="1" type="ORF">Syn7803C7_209</name>
</gene>
<name>A0A0E3F443_9CAUD</name>
<accession>A0A0E3F443</accession>
<dbReference type="KEGG" id="vg:24172063"/>
<dbReference type="Proteomes" id="UP000185323">
    <property type="component" value="Segment"/>
</dbReference>
<evidence type="ECO:0000313" key="2">
    <source>
        <dbReference type="Proteomes" id="UP000185323"/>
    </source>
</evidence>
<organism evidence="1 2">
    <name type="scientific">Synechococcus phage ACG-2014f_Syn7803C7</name>
    <dbReference type="NCBI Taxonomy" id="2790345"/>
    <lineage>
        <taxon>Viruses</taxon>
        <taxon>Duplodnaviria</taxon>
        <taxon>Heunggongvirae</taxon>
        <taxon>Uroviricota</taxon>
        <taxon>Caudoviricetes</taxon>
        <taxon>Pantevenvirales</taxon>
        <taxon>Kyanoviridae</taxon>
        <taxon>Atlauavirus</taxon>
        <taxon>Atlauavirus acg2014f</taxon>
    </lineage>
</organism>
<proteinExistence type="predicted"/>
<keyword evidence="2" id="KW-1185">Reference proteome</keyword>
<sequence length="54" mass="6300">MTAKISRHKQMNDLATCNKHLEEMIDECSEIIRVENPTAEQIANCARDWWVGIR</sequence>
<protein>
    <submittedName>
        <fullName evidence="1">Uncharacterized protein</fullName>
    </submittedName>
</protein>
<evidence type="ECO:0000313" key="1">
    <source>
        <dbReference type="EMBL" id="AIX20100.1"/>
    </source>
</evidence>
<dbReference type="EMBL" id="KJ019052">
    <property type="protein sequence ID" value="AIX20100.1"/>
    <property type="molecule type" value="Genomic_DNA"/>
</dbReference>